<dbReference type="AlphaFoldDB" id="A0A078MML0"/>
<dbReference type="InterPro" id="IPR038729">
    <property type="entry name" value="Rad50/SbcC_AAA"/>
</dbReference>
<dbReference type="PANTHER" id="PTHR32114:SF2">
    <property type="entry name" value="ABC TRANSPORTER ABCH.3"/>
    <property type="match status" value="1"/>
</dbReference>
<comment type="similarity">
    <text evidence="1">Belongs to the SMC family. SbcC subfamily.</text>
</comment>
<feature type="coiled-coil region" evidence="4">
    <location>
        <begin position="266"/>
        <end position="300"/>
    </location>
</feature>
<evidence type="ECO:0000256" key="4">
    <source>
        <dbReference type="SAM" id="Coils"/>
    </source>
</evidence>
<dbReference type="Pfam" id="PF13476">
    <property type="entry name" value="AAA_23"/>
    <property type="match status" value="1"/>
</dbReference>
<evidence type="ECO:0000259" key="6">
    <source>
        <dbReference type="Pfam" id="PF13476"/>
    </source>
</evidence>
<sequence length="1039" mass="110133">MRIHRLEIQAFGPFAERQVIDFDDVGAQGLFLLNGPTGAGKTSVLDAICFALYGGVPGARQQAKRLRSDHAAPAAAPEVVLEFSSGCRRLEVARSPQWERPAKRAGGRATVTEQARTLLRELVGGQWVEKSARNDEASAEIQALLGMNKEQFTRVVMLPQGDFAAFLRADATERAVLLQKLFGTDRFERVEEQLRQEAAAAEAKLAAEQQELDHILRRADDEMLRHRSDLQADDGAQGDEAAGEGIEPGEAGEGAEAAPEKDTDPVERIAAAEERLRTRLKQAEEDLAGGEASVAEADAACTALHTRRERGLERSRLARDLERHRQEDAALEPVRAQLQAHRHACAVAGVLDAWQSASDAAAQAEDAAADAVAALVGRLHQPPVAAAALPADRQALPEALTGLDYSLAEDLAAARAGLAEEERAAQLAEEAALAADQAAEHSRGAEAAAAERVRLRVELDAVEADLERLKDAGAVLQGLRRDLAEAEARRRAVTAFREAAAASASAAAVAADLRGRYQDLRGQWQDAVARRLEQAAADLAAGLVPGSSCPVCGALEHPAPAPPPADGEAVDQEAEEQLRDRVAAAEEDWEAARRQAEALALQQEGLRAQGGGGDAAEAAGRVQALQQAIRQAEAEAEALAAGEQRREQLLARQQAQAGAEQDARVAEAAARARSAEAQQRAAELAARTAELRGGFETLAGRVAVLTELRHLVEAARTALSRAEARRARSVEAEAALAGALADTEFADAGEVRGALLADALAGQLQARIDEHEEQGRRLALREEALAGQEDDGGRPLPSEEDIAAAEAGLESLRQRRREADLLVQRLRDSADVLAGYAVQARAVSARVDPMAARCELLRGVADAARGAGENRYRMALSTYVLAARLEQVAAAATERLAAMTGGRYALVHSDARSGNRRAGLGLHVIDGWTGQTRDTGTLSGGEGFMASLSLALGLADVVQQEAGGVSIETLFVDEGFGSLDDQSLEQVMDALEGLRDGGRIVGLVSHVAEMKQRVTSQLQIVKGRRGSHIVTRLAGGDIG</sequence>
<dbReference type="EMBL" id="LN483071">
    <property type="protein sequence ID" value="CEA08528.1"/>
    <property type="molecule type" value="Genomic_DNA"/>
</dbReference>
<organism evidence="7">
    <name type="scientific">Arthrobacter saudimassiliensis</name>
    <dbReference type="NCBI Taxonomy" id="1461584"/>
    <lineage>
        <taxon>Bacteria</taxon>
        <taxon>Bacillati</taxon>
        <taxon>Actinomycetota</taxon>
        <taxon>Actinomycetes</taxon>
        <taxon>Micrococcales</taxon>
        <taxon>Micrococcaceae</taxon>
        <taxon>Arthrobacter</taxon>
    </lineage>
</organism>
<feature type="compositionally biased region" description="Low complexity" evidence="5">
    <location>
        <begin position="233"/>
        <end position="257"/>
    </location>
</feature>
<proteinExistence type="inferred from homology"/>
<gene>
    <name evidence="7" type="primary">sbcC</name>
    <name evidence="7" type="ORF">BN1051_01882</name>
</gene>
<evidence type="ECO:0000313" key="7">
    <source>
        <dbReference type="EMBL" id="CEA08528.1"/>
    </source>
</evidence>
<name>A0A078MML0_9MICC</name>
<dbReference type="GO" id="GO:0016887">
    <property type="term" value="F:ATP hydrolysis activity"/>
    <property type="evidence" value="ECO:0007669"/>
    <property type="project" value="InterPro"/>
</dbReference>
<evidence type="ECO:0000256" key="5">
    <source>
        <dbReference type="SAM" id="MobiDB-lite"/>
    </source>
</evidence>
<reference evidence="7" key="1">
    <citation type="submission" date="2014-07" db="EMBL/GenBank/DDBJ databases">
        <authorList>
            <person name="Urmite Genomes Urmite Genomes"/>
        </authorList>
    </citation>
    <scope>NUCLEOTIDE SEQUENCE</scope>
    <source>
        <strain evidence="7">11W110_air</strain>
    </source>
</reference>
<feature type="region of interest" description="Disordered" evidence="5">
    <location>
        <begin position="230"/>
        <end position="266"/>
    </location>
</feature>
<dbReference type="Gene3D" id="3.40.50.300">
    <property type="entry name" value="P-loop containing nucleotide triphosphate hydrolases"/>
    <property type="match status" value="2"/>
</dbReference>
<feature type="region of interest" description="Disordered" evidence="5">
    <location>
        <begin position="558"/>
        <end position="577"/>
    </location>
</feature>
<feature type="domain" description="Rad50/SbcC-type AAA" evidence="6">
    <location>
        <begin position="5"/>
        <end position="213"/>
    </location>
</feature>
<feature type="coiled-coil region" evidence="4">
    <location>
        <begin position="184"/>
        <end position="218"/>
    </location>
</feature>
<feature type="coiled-coil region" evidence="4">
    <location>
        <begin position="411"/>
        <end position="489"/>
    </location>
</feature>
<dbReference type="Pfam" id="PF13558">
    <property type="entry name" value="SbcC_Walker_B"/>
    <property type="match status" value="1"/>
</dbReference>
<keyword evidence="4" id="KW-0175">Coiled coil</keyword>
<dbReference type="GO" id="GO:0006302">
    <property type="term" value="P:double-strand break repair"/>
    <property type="evidence" value="ECO:0007669"/>
    <property type="project" value="InterPro"/>
</dbReference>
<accession>A0A078MML0</accession>
<evidence type="ECO:0000256" key="3">
    <source>
        <dbReference type="ARBA" id="ARBA00013368"/>
    </source>
</evidence>
<dbReference type="InterPro" id="IPR027417">
    <property type="entry name" value="P-loop_NTPase"/>
</dbReference>
<dbReference type="PANTHER" id="PTHR32114">
    <property type="entry name" value="ABC TRANSPORTER ABCH.3"/>
    <property type="match status" value="1"/>
</dbReference>
<evidence type="ECO:0000256" key="2">
    <source>
        <dbReference type="ARBA" id="ARBA00011322"/>
    </source>
</evidence>
<dbReference type="SUPFAM" id="SSF52540">
    <property type="entry name" value="P-loop containing nucleoside triphosphate hydrolases"/>
    <property type="match status" value="1"/>
</dbReference>
<dbReference type="PATRIC" id="fig|1461584.3.peg.1857"/>
<evidence type="ECO:0000256" key="1">
    <source>
        <dbReference type="ARBA" id="ARBA00006930"/>
    </source>
</evidence>
<dbReference type="SMR" id="A0A078MML0"/>
<comment type="subunit">
    <text evidence="2">Heterodimer of SbcC and SbcD.</text>
</comment>
<protein>
    <recommendedName>
        <fullName evidence="3">Nuclease SbcCD subunit C</fullName>
    </recommendedName>
</protein>